<evidence type="ECO:0000256" key="1">
    <source>
        <dbReference type="SAM" id="MobiDB-lite"/>
    </source>
</evidence>
<feature type="region of interest" description="Disordered" evidence="1">
    <location>
        <begin position="145"/>
        <end position="181"/>
    </location>
</feature>
<evidence type="ECO:0000259" key="2">
    <source>
        <dbReference type="Pfam" id="PF07929"/>
    </source>
</evidence>
<dbReference type="EMBL" id="BAABDE010000031">
    <property type="protein sequence ID" value="GAA3834576.1"/>
    <property type="molecule type" value="Genomic_DNA"/>
</dbReference>
<comment type="caution">
    <text evidence="3">The sequence shown here is derived from an EMBL/GenBank/DDBJ whole genome shotgun (WGS) entry which is preliminary data.</text>
</comment>
<dbReference type="Proteomes" id="UP001501009">
    <property type="component" value="Unassembled WGS sequence"/>
</dbReference>
<dbReference type="Gene3D" id="3.10.290.30">
    <property type="entry name" value="MM3350-like"/>
    <property type="match status" value="1"/>
</dbReference>
<accession>A0ABP7J5W9</accession>
<feature type="domain" description="Plasmid pRiA4b Orf3-like" evidence="2">
    <location>
        <begin position="26"/>
        <end position="115"/>
    </location>
</feature>
<dbReference type="Pfam" id="PF07929">
    <property type="entry name" value="PRiA4_ORF3"/>
    <property type="match status" value="1"/>
</dbReference>
<organism evidence="3 4">
    <name type="scientific">Streptomyces coacervatus</name>
    <dbReference type="NCBI Taxonomy" id="647381"/>
    <lineage>
        <taxon>Bacteria</taxon>
        <taxon>Bacillati</taxon>
        <taxon>Actinomycetota</taxon>
        <taxon>Actinomycetes</taxon>
        <taxon>Kitasatosporales</taxon>
        <taxon>Streptomycetaceae</taxon>
        <taxon>Streptomyces</taxon>
    </lineage>
</organism>
<proteinExistence type="predicted"/>
<evidence type="ECO:0000313" key="3">
    <source>
        <dbReference type="EMBL" id="GAA3834576.1"/>
    </source>
</evidence>
<dbReference type="InterPro" id="IPR024047">
    <property type="entry name" value="MM3350-like_sf"/>
</dbReference>
<keyword evidence="4" id="KW-1185">Reference proteome</keyword>
<dbReference type="InterPro" id="IPR012912">
    <property type="entry name" value="Plasmid_pRiA4b_Orf3-like"/>
</dbReference>
<evidence type="ECO:0000313" key="4">
    <source>
        <dbReference type="Proteomes" id="UP001501009"/>
    </source>
</evidence>
<dbReference type="RefSeq" id="WP_275775772.1">
    <property type="nucleotide sequence ID" value="NZ_BAABDE010000031.1"/>
</dbReference>
<gene>
    <name evidence="3" type="ORF">GCM10022403_079230</name>
</gene>
<reference evidence="4" key="1">
    <citation type="journal article" date="2019" name="Int. J. Syst. Evol. Microbiol.">
        <title>The Global Catalogue of Microorganisms (GCM) 10K type strain sequencing project: providing services to taxonomists for standard genome sequencing and annotation.</title>
        <authorList>
            <consortium name="The Broad Institute Genomics Platform"/>
            <consortium name="The Broad Institute Genome Sequencing Center for Infectious Disease"/>
            <person name="Wu L."/>
            <person name="Ma J."/>
        </authorList>
    </citation>
    <scope>NUCLEOTIDE SEQUENCE [LARGE SCALE GENOMIC DNA]</scope>
    <source>
        <strain evidence="4">JCM 17138</strain>
    </source>
</reference>
<dbReference type="SUPFAM" id="SSF159941">
    <property type="entry name" value="MM3350-like"/>
    <property type="match status" value="1"/>
</dbReference>
<sequence length="181" mass="20126">MARTWLSIRVELVSGGGTDIWPRPGRIFAASRSHSFAQLAEAVDAAFGRWDLSHLHLFTLADGTGVSPLDWWGDEVPDDTVDGRATKLSRLETGEQFAYVFDMGDAWAHLCTVGEKRIDPLEALGDTPSRPAPYWGWGALPDQYGRRWDGDDGESPQPRRLAGNLSDLPPILPWWGDQRAR</sequence>
<name>A0ABP7J5W9_9ACTN</name>
<protein>
    <recommendedName>
        <fullName evidence="2">Plasmid pRiA4b Orf3-like domain-containing protein</fullName>
    </recommendedName>
</protein>